<evidence type="ECO:0000256" key="5">
    <source>
        <dbReference type="RuleBase" id="RU004478"/>
    </source>
</evidence>
<dbReference type="AlphaFoldDB" id="A0A0D0HYJ3"/>
<comment type="subcellular location">
    <subcellularLocation>
        <location evidence="3">Cytoplasm</location>
    </subcellularLocation>
</comment>
<dbReference type="Gene3D" id="2.30.22.10">
    <property type="entry name" value="Head domain of nucleotide exchange factor GrpE"/>
    <property type="match status" value="1"/>
</dbReference>
<sequence>MANKEHLGDDQPVGDVPAGQAGEASQSDSAPAPGAEGKSSAPGPEAADLTVDNMLGAEQTEEAAGADSEAAADEGENPYLEDLRRLSAEYANYRKRTEANVELDKQRAKASVVLQLLSVLDDLDRAEQHGDLEEGTAFSTIAQKLRSSLERLGVESFGEKGDLFDPQVHEAIAQVPVPGTEQHTVLDVIERGYRIGDVELRPAKVAVAVGADG</sequence>
<gene>
    <name evidence="3" type="primary">grpE</name>
    <name evidence="7" type="ORF">SD72_07865</name>
</gene>
<keyword evidence="8" id="KW-1185">Reference proteome</keyword>
<dbReference type="GO" id="GO:0042803">
    <property type="term" value="F:protein homodimerization activity"/>
    <property type="evidence" value="ECO:0007669"/>
    <property type="project" value="InterPro"/>
</dbReference>
<dbReference type="Proteomes" id="UP000032120">
    <property type="component" value="Unassembled WGS sequence"/>
</dbReference>
<dbReference type="PANTHER" id="PTHR21237:SF23">
    <property type="entry name" value="GRPE PROTEIN HOMOLOG, MITOCHONDRIAL"/>
    <property type="match status" value="1"/>
</dbReference>
<evidence type="ECO:0000313" key="7">
    <source>
        <dbReference type="EMBL" id="KIP52666.1"/>
    </source>
</evidence>
<dbReference type="CDD" id="cd00446">
    <property type="entry name" value="GrpE"/>
    <property type="match status" value="1"/>
</dbReference>
<dbReference type="GO" id="GO:0000774">
    <property type="term" value="F:adenyl-nucleotide exchange factor activity"/>
    <property type="evidence" value="ECO:0007669"/>
    <property type="project" value="InterPro"/>
</dbReference>
<dbReference type="SUPFAM" id="SSF58014">
    <property type="entry name" value="Coiled-coil domain of nucleotide exchange factor GrpE"/>
    <property type="match status" value="1"/>
</dbReference>
<reference evidence="7 8" key="1">
    <citation type="submission" date="2015-01" db="EMBL/GenBank/DDBJ databases">
        <title>Draft genome sequence of Leucobacter komagatae strain VKM ST2845.</title>
        <authorList>
            <person name="Karlyshev A.V."/>
            <person name="Kudryashova E.B."/>
        </authorList>
    </citation>
    <scope>NUCLEOTIDE SEQUENCE [LARGE SCALE GENOMIC DNA]</scope>
    <source>
        <strain evidence="7 8">VKM ST2845</strain>
    </source>
</reference>
<protein>
    <recommendedName>
        <fullName evidence="3 4">Protein GrpE</fullName>
    </recommendedName>
    <alternativeName>
        <fullName evidence="3">HSP-70 cofactor</fullName>
    </alternativeName>
</protein>
<proteinExistence type="inferred from homology"/>
<evidence type="ECO:0000256" key="1">
    <source>
        <dbReference type="ARBA" id="ARBA00009054"/>
    </source>
</evidence>
<dbReference type="GO" id="GO:0006457">
    <property type="term" value="P:protein folding"/>
    <property type="evidence" value="ECO:0007669"/>
    <property type="project" value="InterPro"/>
</dbReference>
<organism evidence="7 8">
    <name type="scientific">Leucobacter komagatae</name>
    <dbReference type="NCBI Taxonomy" id="55969"/>
    <lineage>
        <taxon>Bacteria</taxon>
        <taxon>Bacillati</taxon>
        <taxon>Actinomycetota</taxon>
        <taxon>Actinomycetes</taxon>
        <taxon>Micrococcales</taxon>
        <taxon>Microbacteriaceae</taxon>
        <taxon>Leucobacter</taxon>
    </lineage>
</organism>
<dbReference type="OrthoDB" id="5191115at2"/>
<evidence type="ECO:0000256" key="2">
    <source>
        <dbReference type="ARBA" id="ARBA00023186"/>
    </source>
</evidence>
<dbReference type="PRINTS" id="PR00773">
    <property type="entry name" value="GRPEPROTEIN"/>
</dbReference>
<dbReference type="GO" id="GO:0051082">
    <property type="term" value="F:unfolded protein binding"/>
    <property type="evidence" value="ECO:0007669"/>
    <property type="project" value="TreeGrafter"/>
</dbReference>
<dbReference type="HAMAP" id="MF_01151">
    <property type="entry name" value="GrpE"/>
    <property type="match status" value="1"/>
</dbReference>
<comment type="caution">
    <text evidence="7">The sequence shown here is derived from an EMBL/GenBank/DDBJ whole genome shotgun (WGS) entry which is preliminary data.</text>
</comment>
<feature type="region of interest" description="Disordered" evidence="6">
    <location>
        <begin position="1"/>
        <end position="80"/>
    </location>
</feature>
<comment type="subunit">
    <text evidence="3">Homodimer.</text>
</comment>
<dbReference type="GO" id="GO:0005737">
    <property type="term" value="C:cytoplasm"/>
    <property type="evidence" value="ECO:0007669"/>
    <property type="project" value="UniProtKB-SubCell"/>
</dbReference>
<dbReference type="PANTHER" id="PTHR21237">
    <property type="entry name" value="GRPE PROTEIN"/>
    <property type="match status" value="1"/>
</dbReference>
<accession>A0A0D0HYJ3</accession>
<comment type="similarity">
    <text evidence="1 3 5">Belongs to the GrpE family.</text>
</comment>
<comment type="function">
    <text evidence="3 4">Participates actively in the response to hyperosmotic and heat shock by preventing the aggregation of stress-denatured proteins, in association with DnaK and GrpE. It is the nucleotide exchange factor for DnaK and may function as a thermosensor. Unfolded proteins bind initially to DnaJ; upon interaction with the DnaJ-bound protein, DnaK hydrolyzes its bound ATP, resulting in the formation of a stable complex. GrpE releases ADP from DnaK; ATP binding to DnaK triggers the release of the substrate protein, thus completing the reaction cycle. Several rounds of ATP-dependent interactions between DnaJ, DnaK and GrpE are required for fully efficient folding.</text>
</comment>
<dbReference type="InterPro" id="IPR009012">
    <property type="entry name" value="GrpE_head"/>
</dbReference>
<dbReference type="SUPFAM" id="SSF51064">
    <property type="entry name" value="Head domain of nucleotide exchange factor GrpE"/>
    <property type="match status" value="1"/>
</dbReference>
<dbReference type="InterPro" id="IPR000740">
    <property type="entry name" value="GrpE"/>
</dbReference>
<dbReference type="Gene3D" id="3.90.20.20">
    <property type="match status" value="1"/>
</dbReference>
<dbReference type="GO" id="GO:0051087">
    <property type="term" value="F:protein-folding chaperone binding"/>
    <property type="evidence" value="ECO:0007669"/>
    <property type="project" value="InterPro"/>
</dbReference>
<dbReference type="EMBL" id="JXSQ01000008">
    <property type="protein sequence ID" value="KIP52666.1"/>
    <property type="molecule type" value="Genomic_DNA"/>
</dbReference>
<evidence type="ECO:0000256" key="3">
    <source>
        <dbReference type="HAMAP-Rule" id="MF_01151"/>
    </source>
</evidence>
<dbReference type="InterPro" id="IPR013805">
    <property type="entry name" value="GrpE_CC"/>
</dbReference>
<evidence type="ECO:0000313" key="8">
    <source>
        <dbReference type="Proteomes" id="UP000032120"/>
    </source>
</evidence>
<keyword evidence="2 3" id="KW-0143">Chaperone</keyword>
<evidence type="ECO:0000256" key="4">
    <source>
        <dbReference type="RuleBase" id="RU000639"/>
    </source>
</evidence>
<keyword evidence="3" id="KW-0963">Cytoplasm</keyword>
<dbReference type="PROSITE" id="PS01071">
    <property type="entry name" value="GRPE"/>
    <property type="match status" value="1"/>
</dbReference>
<evidence type="ECO:0000256" key="6">
    <source>
        <dbReference type="SAM" id="MobiDB-lite"/>
    </source>
</evidence>
<name>A0A0D0HYJ3_9MICO</name>
<dbReference type="Pfam" id="PF01025">
    <property type="entry name" value="GrpE"/>
    <property type="match status" value="1"/>
</dbReference>
<dbReference type="RefSeq" id="WP_042543895.1">
    <property type="nucleotide sequence ID" value="NZ_JXSQ01000008.1"/>
</dbReference>
<keyword evidence="3 4" id="KW-0346">Stress response</keyword>